<evidence type="ECO:0008006" key="11">
    <source>
        <dbReference type="Google" id="ProtNLM"/>
    </source>
</evidence>
<dbReference type="HOGENOM" id="CLU_414195_0_0_1"/>
<reference evidence="9" key="2">
    <citation type="submission" date="2015-06" db="UniProtKB">
        <authorList>
            <consortium name="EnsemblProtists"/>
        </authorList>
    </citation>
    <scope>IDENTIFICATION</scope>
    <source>
        <strain evidence="9">Pr102</strain>
    </source>
</reference>
<dbReference type="GO" id="GO:0005765">
    <property type="term" value="C:lysosomal membrane"/>
    <property type="evidence" value="ECO:0000318"/>
    <property type="project" value="GO_Central"/>
</dbReference>
<sequence>MSSSRKHHYVPKREATDSFEELSAKLTADLRNHVRFMADYPVLSDDWIQMAEQIGRIGHITEMERQLPKKHDATLWECEEIALRYLLEDGKLNLCLRNLVDYNNYLKRMTERGPVKTETMATLEKFEHGMGLTLKNAWLHAEAVQTTDLPLLIEYIHDILIYCIERPDYLPNKKMDNCQEVTVIHFLLGLCRQLDSIDESRVMPLFAEKRIFALLAMHLSTHINLLHSTDVAVGAEVLALICSTEDFDSHDDYYVDSPEAESALQSFYDDYLEEATEDLDTRKRLRPLLDAVRQLNYHRNRCTRVMIDSAAENSSSTYEPTVYTLLLTGMCLLLALFLLTRLLVALRNKNKLLAWSTGFYVLCLLWTGVRAAYWILMSTQASMRYLTLYLLYWSPTPIQFANFSLLILFYIQVLTGPEWRSTWRNVCLPLYLLLTMTMTTFTVVWAFNSSNDISKATRRGDEYDQEFSRVSDVSVQLKYSAFCFFLLSVLFGFFGWKMANVGRKLETKAASDLETTGTQHNMSLAVINSLLCLIFFTRGTRDLATSQSWFLSIWNNLDMNGRVTTVAYFVFFCFWEFLPTILLLCLVSSKAGGVGEGSAGSIEREPERERPRWTHGGDLFQDPLRYDSDDGPVSSPRHFSDSYTSDASNNNFYERVPGYLPGI</sequence>
<evidence type="ECO:0000256" key="2">
    <source>
        <dbReference type="ARBA" id="ARBA00004656"/>
    </source>
</evidence>
<feature type="transmembrane region" description="Helical" evidence="8">
    <location>
        <begin position="352"/>
        <end position="376"/>
    </location>
</feature>
<dbReference type="VEuPathDB" id="FungiDB:KRP22_3479"/>
<keyword evidence="10" id="KW-1185">Reference proteome</keyword>
<keyword evidence="4 8" id="KW-1133">Transmembrane helix</keyword>
<keyword evidence="3 8" id="KW-0812">Transmembrane</keyword>
<comment type="subcellular location">
    <subcellularLocation>
        <location evidence="1">Endomembrane system</location>
        <topology evidence="1">Multi-pass membrane protein</topology>
    </subcellularLocation>
    <subcellularLocation>
        <location evidence="2">Lysosome membrane</location>
    </subcellularLocation>
</comment>
<evidence type="ECO:0000256" key="1">
    <source>
        <dbReference type="ARBA" id="ARBA00004127"/>
    </source>
</evidence>
<reference evidence="10" key="1">
    <citation type="journal article" date="2006" name="Science">
        <title>Phytophthora genome sequences uncover evolutionary origins and mechanisms of pathogenesis.</title>
        <authorList>
            <person name="Tyler B.M."/>
            <person name="Tripathy S."/>
            <person name="Zhang X."/>
            <person name="Dehal P."/>
            <person name="Jiang R.H."/>
            <person name="Aerts A."/>
            <person name="Arredondo F.D."/>
            <person name="Baxter L."/>
            <person name="Bensasson D."/>
            <person name="Beynon J.L."/>
            <person name="Chapman J."/>
            <person name="Damasceno C.M."/>
            <person name="Dorrance A.E."/>
            <person name="Dou D."/>
            <person name="Dickerman A.W."/>
            <person name="Dubchak I.L."/>
            <person name="Garbelotto M."/>
            <person name="Gijzen M."/>
            <person name="Gordon S.G."/>
            <person name="Govers F."/>
            <person name="Grunwald N.J."/>
            <person name="Huang W."/>
            <person name="Ivors K.L."/>
            <person name="Jones R.W."/>
            <person name="Kamoun S."/>
            <person name="Krampis K."/>
            <person name="Lamour K.H."/>
            <person name="Lee M.K."/>
            <person name="McDonald W.H."/>
            <person name="Medina M."/>
            <person name="Meijer H.J."/>
            <person name="Nordberg E.K."/>
            <person name="Maclean D.J."/>
            <person name="Ospina-Giraldo M.D."/>
            <person name="Morris P.F."/>
            <person name="Phuntumart V."/>
            <person name="Putnam N.H."/>
            <person name="Rash S."/>
            <person name="Rose J.K."/>
            <person name="Sakihama Y."/>
            <person name="Salamov A.A."/>
            <person name="Savidor A."/>
            <person name="Scheuring C.F."/>
            <person name="Smith B.M."/>
            <person name="Sobral B.W."/>
            <person name="Terry A."/>
            <person name="Torto-Alalibo T.A."/>
            <person name="Win J."/>
            <person name="Xu Z."/>
            <person name="Zhang H."/>
            <person name="Grigoriev I.V."/>
            <person name="Rokhsar D.S."/>
            <person name="Boore J.L."/>
        </authorList>
    </citation>
    <scope>NUCLEOTIDE SEQUENCE [LARGE SCALE GENOMIC DNA]</scope>
    <source>
        <strain evidence="10">Pr102</strain>
    </source>
</reference>
<dbReference type="InterPro" id="IPR029723">
    <property type="entry name" value="GPR137"/>
</dbReference>
<feature type="transmembrane region" description="Helical" evidence="8">
    <location>
        <begin position="322"/>
        <end position="340"/>
    </location>
</feature>
<evidence type="ECO:0000256" key="4">
    <source>
        <dbReference type="ARBA" id="ARBA00022989"/>
    </source>
</evidence>
<keyword evidence="5 8" id="KW-0472">Membrane</keyword>
<feature type="transmembrane region" description="Helical" evidence="8">
    <location>
        <begin position="426"/>
        <end position="447"/>
    </location>
</feature>
<dbReference type="VEuPathDB" id="FungiDB:KRP23_3290"/>
<dbReference type="GO" id="GO:0012505">
    <property type="term" value="C:endomembrane system"/>
    <property type="evidence" value="ECO:0007669"/>
    <property type="project" value="UniProtKB-SubCell"/>
</dbReference>
<dbReference type="VEuPathDB" id="FungiDB:KRP22_3480"/>
<evidence type="ECO:0000256" key="6">
    <source>
        <dbReference type="ARBA" id="ARBA00023228"/>
    </source>
</evidence>
<protein>
    <recommendedName>
        <fullName evidence="11">THH1/TOM1/TOM3 domain-containing protein</fullName>
    </recommendedName>
</protein>
<evidence type="ECO:0000256" key="8">
    <source>
        <dbReference type="SAM" id="Phobius"/>
    </source>
</evidence>
<evidence type="ECO:0000313" key="9">
    <source>
        <dbReference type="EnsemblProtists" id="Phyra94513"/>
    </source>
</evidence>
<dbReference type="GO" id="GO:1904263">
    <property type="term" value="P:positive regulation of TORC1 signaling"/>
    <property type="evidence" value="ECO:0000318"/>
    <property type="project" value="GO_Central"/>
</dbReference>
<feature type="transmembrane region" description="Helical" evidence="8">
    <location>
        <begin position="479"/>
        <end position="499"/>
    </location>
</feature>
<evidence type="ECO:0000313" key="10">
    <source>
        <dbReference type="Proteomes" id="UP000005238"/>
    </source>
</evidence>
<feature type="region of interest" description="Disordered" evidence="7">
    <location>
        <begin position="594"/>
        <end position="643"/>
    </location>
</feature>
<proteinExistence type="predicted"/>
<organism evidence="9 10">
    <name type="scientific">Phytophthora ramorum</name>
    <name type="common">Sudden oak death agent</name>
    <dbReference type="NCBI Taxonomy" id="164328"/>
    <lineage>
        <taxon>Eukaryota</taxon>
        <taxon>Sar</taxon>
        <taxon>Stramenopiles</taxon>
        <taxon>Oomycota</taxon>
        <taxon>Peronosporomycetes</taxon>
        <taxon>Peronosporales</taxon>
        <taxon>Peronosporaceae</taxon>
        <taxon>Phytophthora</taxon>
    </lineage>
</organism>
<dbReference type="OMA" id="CPTAMIS"/>
<dbReference type="Proteomes" id="UP000005238">
    <property type="component" value="Unassembled WGS sequence"/>
</dbReference>
<name>H3HBU4_PHYRM</name>
<evidence type="ECO:0000256" key="5">
    <source>
        <dbReference type="ARBA" id="ARBA00023136"/>
    </source>
</evidence>
<dbReference type="InParanoid" id="H3HBU4"/>
<evidence type="ECO:0000256" key="3">
    <source>
        <dbReference type="ARBA" id="ARBA00022692"/>
    </source>
</evidence>
<dbReference type="VEuPathDB" id="FungiDB:KRP23_3289"/>
<keyword evidence="6" id="KW-0458">Lysosome</keyword>
<dbReference type="EnsemblProtists" id="Phyra94513">
    <property type="protein sequence ID" value="Phyra94513"/>
    <property type="gene ID" value="Phyra94513"/>
</dbReference>
<accession>H3HBU4</accession>
<dbReference type="eggNOG" id="ENOG502S2HC">
    <property type="taxonomic scope" value="Eukaryota"/>
</dbReference>
<feature type="transmembrane region" description="Helical" evidence="8">
    <location>
        <begin position="396"/>
        <end position="414"/>
    </location>
</feature>
<dbReference type="AlphaFoldDB" id="H3HBU4"/>
<evidence type="ECO:0000256" key="7">
    <source>
        <dbReference type="SAM" id="MobiDB-lite"/>
    </source>
</evidence>
<dbReference type="PANTHER" id="PTHR15146">
    <property type="entry name" value="INTEGRAL MEMBRANE PROTEIN GPR137"/>
    <property type="match status" value="1"/>
</dbReference>
<feature type="transmembrane region" description="Helical" evidence="8">
    <location>
        <begin position="566"/>
        <end position="587"/>
    </location>
</feature>
<dbReference type="EMBL" id="DS566015">
    <property type="status" value="NOT_ANNOTATED_CDS"/>
    <property type="molecule type" value="Genomic_DNA"/>
</dbReference>
<dbReference type="PANTHER" id="PTHR15146:SF3">
    <property type="entry name" value="THH1_TOM1_TOM3 DOMAIN-CONTAINING PROTEIN"/>
    <property type="match status" value="1"/>
</dbReference>
<feature type="compositionally biased region" description="Basic and acidic residues" evidence="7">
    <location>
        <begin position="602"/>
        <end position="612"/>
    </location>
</feature>